<protein>
    <recommendedName>
        <fullName evidence="4">BTB domain-containing protein</fullName>
    </recommendedName>
</protein>
<sequence>MGPSSKYVEDISRTLQGPSPQEGIPSPAPGEVVQLTENATVLELLFQSAYPQRKPYLGNIEFETLLQFAEAAEKYELYSAMHSGRLHLREAHKSRPLEVFNYAIQFDYLDIADVAAPHTIAHPPMTVAEVLSPFALKYWLMYYARWENVFSVFAKCIADQRIPGLCTNQDAGSSCESCEGLIGSFLGTFSGPQSIAMNPDFEQWYTYITRKMMPPAGYPSVSKRPKLYKKCESCKAMITKTFREVMTSIISAEVPLFSSLVKPK</sequence>
<evidence type="ECO:0000256" key="1">
    <source>
        <dbReference type="SAM" id="MobiDB-lite"/>
    </source>
</evidence>
<gene>
    <name evidence="2" type="ORF">HGRIS_000376</name>
</gene>
<accession>A0ABR3JS94</accession>
<name>A0ABR3JS94_9AGAR</name>
<comment type="caution">
    <text evidence="2">The sequence shown here is derived from an EMBL/GenBank/DDBJ whole genome shotgun (WGS) entry which is preliminary data.</text>
</comment>
<feature type="region of interest" description="Disordered" evidence="1">
    <location>
        <begin position="1"/>
        <end position="27"/>
    </location>
</feature>
<organism evidence="2 3">
    <name type="scientific">Hohenbuehelia grisea</name>
    <dbReference type="NCBI Taxonomy" id="104357"/>
    <lineage>
        <taxon>Eukaryota</taxon>
        <taxon>Fungi</taxon>
        <taxon>Dikarya</taxon>
        <taxon>Basidiomycota</taxon>
        <taxon>Agaricomycotina</taxon>
        <taxon>Agaricomycetes</taxon>
        <taxon>Agaricomycetidae</taxon>
        <taxon>Agaricales</taxon>
        <taxon>Pleurotineae</taxon>
        <taxon>Pleurotaceae</taxon>
        <taxon>Hohenbuehelia</taxon>
    </lineage>
</organism>
<evidence type="ECO:0000313" key="2">
    <source>
        <dbReference type="EMBL" id="KAL0958217.1"/>
    </source>
</evidence>
<evidence type="ECO:0000313" key="3">
    <source>
        <dbReference type="Proteomes" id="UP001556367"/>
    </source>
</evidence>
<proteinExistence type="predicted"/>
<evidence type="ECO:0008006" key="4">
    <source>
        <dbReference type="Google" id="ProtNLM"/>
    </source>
</evidence>
<reference evidence="3" key="1">
    <citation type="submission" date="2024-06" db="EMBL/GenBank/DDBJ databases">
        <title>Multi-omics analyses provide insights into the biosynthesis of the anticancer antibiotic pleurotin in Hohenbuehelia grisea.</title>
        <authorList>
            <person name="Weaver J.A."/>
            <person name="Alberti F."/>
        </authorList>
    </citation>
    <scope>NUCLEOTIDE SEQUENCE [LARGE SCALE GENOMIC DNA]</scope>
    <source>
        <strain evidence="3">T-177</strain>
    </source>
</reference>
<dbReference type="EMBL" id="JASNQZ010000004">
    <property type="protein sequence ID" value="KAL0958217.1"/>
    <property type="molecule type" value="Genomic_DNA"/>
</dbReference>
<dbReference type="Proteomes" id="UP001556367">
    <property type="component" value="Unassembled WGS sequence"/>
</dbReference>
<keyword evidence="3" id="KW-1185">Reference proteome</keyword>